<evidence type="ECO:0000256" key="1">
    <source>
        <dbReference type="SAM" id="MobiDB-lite"/>
    </source>
</evidence>
<feature type="region of interest" description="Disordered" evidence="1">
    <location>
        <begin position="59"/>
        <end position="81"/>
    </location>
</feature>
<comment type="caution">
    <text evidence="2">The sequence shown here is derived from an EMBL/GenBank/DDBJ whole genome shotgun (WGS) entry which is preliminary data.</text>
</comment>
<gene>
    <name evidence="2" type="ORF">G4B88_007065</name>
</gene>
<dbReference type="AlphaFoldDB" id="A0A7J6GPE1"/>
<reference evidence="2 3" key="1">
    <citation type="journal article" date="2020" name="bioRxiv">
        <title>Sequence and annotation of 42 cannabis genomes reveals extensive copy number variation in cannabinoid synthesis and pathogen resistance genes.</title>
        <authorList>
            <person name="Mckernan K.J."/>
            <person name="Helbert Y."/>
            <person name="Kane L.T."/>
            <person name="Ebling H."/>
            <person name="Zhang L."/>
            <person name="Liu B."/>
            <person name="Eaton Z."/>
            <person name="Mclaughlin S."/>
            <person name="Kingan S."/>
            <person name="Baybayan P."/>
            <person name="Concepcion G."/>
            <person name="Jordan M."/>
            <person name="Riva A."/>
            <person name="Barbazuk W."/>
            <person name="Harkins T."/>
        </authorList>
    </citation>
    <scope>NUCLEOTIDE SEQUENCE [LARGE SCALE GENOMIC DNA]</scope>
    <source>
        <strain evidence="3">cv. Jamaican Lion 4</strain>
        <tissue evidence="2">Leaf</tissue>
    </source>
</reference>
<dbReference type="Proteomes" id="UP000583929">
    <property type="component" value="Unassembled WGS sequence"/>
</dbReference>
<evidence type="ECO:0000313" key="3">
    <source>
        <dbReference type="Proteomes" id="UP000583929"/>
    </source>
</evidence>
<name>A0A7J6GPE1_CANSA</name>
<sequence length="208" mass="23788">MLSSKIIKGNRRTIVTFFATIIVKLKGRKKLKPPRMRIDSPPVPTQVILTSSPFLISRGEEEDDDEEFEGKRRRRMSKPSIRPRPARLVNFAIGKLKFYTDDNHLDVVAQQNISLGKKDNAEDAITKRGHKRNLMWLVEKPYIQIFNRNSIQDVIIRILRFCSCGVGPQRSCGRTLGVRARNILLVVHARLLLRGRRQMFCGNLGSPG</sequence>
<dbReference type="EMBL" id="JAATIQ010000090">
    <property type="protein sequence ID" value="KAF4384757.1"/>
    <property type="molecule type" value="Genomic_DNA"/>
</dbReference>
<evidence type="ECO:0000313" key="2">
    <source>
        <dbReference type="EMBL" id="KAF4384757.1"/>
    </source>
</evidence>
<organism evidence="2 3">
    <name type="scientific">Cannabis sativa</name>
    <name type="common">Hemp</name>
    <name type="synonym">Marijuana</name>
    <dbReference type="NCBI Taxonomy" id="3483"/>
    <lineage>
        <taxon>Eukaryota</taxon>
        <taxon>Viridiplantae</taxon>
        <taxon>Streptophyta</taxon>
        <taxon>Embryophyta</taxon>
        <taxon>Tracheophyta</taxon>
        <taxon>Spermatophyta</taxon>
        <taxon>Magnoliopsida</taxon>
        <taxon>eudicotyledons</taxon>
        <taxon>Gunneridae</taxon>
        <taxon>Pentapetalae</taxon>
        <taxon>rosids</taxon>
        <taxon>fabids</taxon>
        <taxon>Rosales</taxon>
        <taxon>Cannabaceae</taxon>
        <taxon>Cannabis</taxon>
    </lineage>
</organism>
<keyword evidence="3" id="KW-1185">Reference proteome</keyword>
<proteinExistence type="predicted"/>
<accession>A0A7J6GPE1</accession>
<protein>
    <submittedName>
        <fullName evidence="2">Uncharacterized protein</fullName>
    </submittedName>
</protein>